<dbReference type="Proteomes" id="UP000076848">
    <property type="component" value="Unassembled WGS sequence"/>
</dbReference>
<gene>
    <name evidence="3" type="primary">yceI_2</name>
    <name evidence="3" type="ORF">SAMEA3906486_04857</name>
</gene>
<accession>A0A157STR0</accession>
<dbReference type="Gene3D" id="2.40.128.110">
    <property type="entry name" value="Lipid/polyisoprenoid-binding, YceI-like"/>
    <property type="match status" value="1"/>
</dbReference>
<dbReference type="RefSeq" id="WP_066133212.1">
    <property type="nucleotide sequence ID" value="NZ_FKIF01000009.1"/>
</dbReference>
<evidence type="ECO:0000259" key="2">
    <source>
        <dbReference type="SMART" id="SM00867"/>
    </source>
</evidence>
<evidence type="ECO:0000313" key="3">
    <source>
        <dbReference type="EMBL" id="SAI73807.1"/>
    </source>
</evidence>
<name>A0A157STR0_9BORD</name>
<protein>
    <submittedName>
        <fullName evidence="3">Uncharacterized conserved protein</fullName>
    </submittedName>
</protein>
<dbReference type="EMBL" id="FKIF01000009">
    <property type="protein sequence ID" value="SAI73807.1"/>
    <property type="molecule type" value="Genomic_DNA"/>
</dbReference>
<dbReference type="InterPro" id="IPR036761">
    <property type="entry name" value="TTHA0802/YceI-like_sf"/>
</dbReference>
<reference evidence="3 4" key="1">
    <citation type="submission" date="2016-04" db="EMBL/GenBank/DDBJ databases">
        <authorList>
            <consortium name="Pathogen Informatics"/>
        </authorList>
    </citation>
    <scope>NUCLEOTIDE SEQUENCE [LARGE SCALE GENOMIC DNA]</scope>
    <source>
        <strain evidence="3 4">H050680373</strain>
    </source>
</reference>
<dbReference type="OrthoDB" id="9811006at2"/>
<organism evidence="3 4">
    <name type="scientific">Bordetella ansorpii</name>
    <dbReference type="NCBI Taxonomy" id="288768"/>
    <lineage>
        <taxon>Bacteria</taxon>
        <taxon>Pseudomonadati</taxon>
        <taxon>Pseudomonadota</taxon>
        <taxon>Betaproteobacteria</taxon>
        <taxon>Burkholderiales</taxon>
        <taxon>Alcaligenaceae</taxon>
        <taxon>Bordetella</taxon>
    </lineage>
</organism>
<dbReference type="InterPro" id="IPR007372">
    <property type="entry name" value="Lipid/polyisoprenoid-bd_YceI"/>
</dbReference>
<dbReference type="STRING" id="288768.SAMEA3906486_04857"/>
<dbReference type="PANTHER" id="PTHR34406">
    <property type="entry name" value="PROTEIN YCEI"/>
    <property type="match status" value="1"/>
</dbReference>
<dbReference type="SUPFAM" id="SSF101874">
    <property type="entry name" value="YceI-like"/>
    <property type="match status" value="1"/>
</dbReference>
<sequence>MKKLLITCLALAASPVIAAPVTYNLDPSHTYPSFEVDHFNGASVWRGKFLKSSGKVVIDRAAKTGSLEVEIDTATVSSGDADLDKEIVSDKMLDVAKFPKAVYKSKKFTFKGDVPTKIEGEFTLHGVTRPLTLTLNSFKCYENPILKREVCGADAHAEFNRADYGVSFGKEWGFQMFTRLQIQVEGVKAD</sequence>
<keyword evidence="1" id="KW-0732">Signal</keyword>
<dbReference type="PANTHER" id="PTHR34406:SF2">
    <property type="entry name" value="PERIPLASMIC PROTEIN"/>
    <property type="match status" value="1"/>
</dbReference>
<feature type="chain" id="PRO_5007616533" evidence="1">
    <location>
        <begin position="19"/>
        <end position="190"/>
    </location>
</feature>
<dbReference type="Pfam" id="PF04264">
    <property type="entry name" value="YceI"/>
    <property type="match status" value="1"/>
</dbReference>
<feature type="signal peptide" evidence="1">
    <location>
        <begin position="1"/>
        <end position="18"/>
    </location>
</feature>
<evidence type="ECO:0000313" key="4">
    <source>
        <dbReference type="Proteomes" id="UP000076848"/>
    </source>
</evidence>
<proteinExistence type="predicted"/>
<dbReference type="AlphaFoldDB" id="A0A157STR0"/>
<feature type="domain" description="Lipid/polyisoprenoid-binding YceI-like" evidence="2">
    <location>
        <begin position="22"/>
        <end position="187"/>
    </location>
</feature>
<keyword evidence="4" id="KW-1185">Reference proteome</keyword>
<dbReference type="SMART" id="SM00867">
    <property type="entry name" value="YceI"/>
    <property type="match status" value="1"/>
</dbReference>
<evidence type="ECO:0000256" key="1">
    <source>
        <dbReference type="SAM" id="SignalP"/>
    </source>
</evidence>